<evidence type="ECO:0000313" key="5">
    <source>
        <dbReference type="Proteomes" id="UP000264036"/>
    </source>
</evidence>
<dbReference type="PROSITE" id="PS51186">
    <property type="entry name" value="GNAT"/>
    <property type="match status" value="1"/>
</dbReference>
<dbReference type="SUPFAM" id="SSF55729">
    <property type="entry name" value="Acyl-CoA N-acyltransferases (Nat)"/>
    <property type="match status" value="1"/>
</dbReference>
<keyword evidence="1 4" id="KW-0808">Transferase</keyword>
<dbReference type="PANTHER" id="PTHR43877">
    <property type="entry name" value="AMINOALKYLPHOSPHONATE N-ACETYLTRANSFERASE-RELATED-RELATED"/>
    <property type="match status" value="1"/>
</dbReference>
<dbReference type="EMBL" id="DOEK01000044">
    <property type="protein sequence ID" value="HBP31728.1"/>
    <property type="molecule type" value="Genomic_DNA"/>
</dbReference>
<comment type="caution">
    <text evidence="4">The sequence shown here is derived from an EMBL/GenBank/DDBJ whole genome shotgun (WGS) entry which is preliminary data.</text>
</comment>
<accession>A0A356LLY0</accession>
<dbReference type="InterPro" id="IPR050832">
    <property type="entry name" value="Bact_Acetyltransf"/>
</dbReference>
<dbReference type="Gene3D" id="3.40.630.30">
    <property type="match status" value="1"/>
</dbReference>
<evidence type="ECO:0000256" key="2">
    <source>
        <dbReference type="ARBA" id="ARBA00023315"/>
    </source>
</evidence>
<protein>
    <submittedName>
        <fullName evidence="4">GNAT family N-acetyltransferase</fullName>
    </submittedName>
</protein>
<dbReference type="CDD" id="cd04301">
    <property type="entry name" value="NAT_SF"/>
    <property type="match status" value="1"/>
</dbReference>
<reference evidence="4 5" key="1">
    <citation type="journal article" date="2018" name="Nat. Biotechnol.">
        <title>A standardized bacterial taxonomy based on genome phylogeny substantially revises the tree of life.</title>
        <authorList>
            <person name="Parks D.H."/>
            <person name="Chuvochina M."/>
            <person name="Waite D.W."/>
            <person name="Rinke C."/>
            <person name="Skarshewski A."/>
            <person name="Chaumeil P.A."/>
            <person name="Hugenholtz P."/>
        </authorList>
    </citation>
    <scope>NUCLEOTIDE SEQUENCE [LARGE SCALE GENOMIC DNA]</scope>
    <source>
        <strain evidence="4">UBA10707</strain>
    </source>
</reference>
<dbReference type="Pfam" id="PF00583">
    <property type="entry name" value="Acetyltransf_1"/>
    <property type="match status" value="1"/>
</dbReference>
<organism evidence="4 5">
    <name type="scientific">Advenella kashmirensis</name>
    <dbReference type="NCBI Taxonomy" id="310575"/>
    <lineage>
        <taxon>Bacteria</taxon>
        <taxon>Pseudomonadati</taxon>
        <taxon>Pseudomonadota</taxon>
        <taxon>Betaproteobacteria</taxon>
        <taxon>Burkholderiales</taxon>
        <taxon>Alcaligenaceae</taxon>
    </lineage>
</organism>
<sequence length="170" mass="18641">MAQVAQVAGATGESGGNEILEKSDTIIVAHLDNDTQIRAAFAVMQQLRPHLANAHDLLERVQRMQQNDGYRMLAIWNNKDVIAVAGYRLQENLIYGPFLYVDDLVTLDTARGQRCGARLLQALQTIGIDAGCARLVLDTGLANSLAQRFYFRQGLLSTGLHFGMTLPATN</sequence>
<dbReference type="PANTHER" id="PTHR43877:SF2">
    <property type="entry name" value="AMINOALKYLPHOSPHONATE N-ACETYLTRANSFERASE-RELATED"/>
    <property type="match status" value="1"/>
</dbReference>
<evidence type="ECO:0000313" key="4">
    <source>
        <dbReference type="EMBL" id="HBP31728.1"/>
    </source>
</evidence>
<proteinExistence type="predicted"/>
<feature type="domain" description="N-acetyltransferase" evidence="3">
    <location>
        <begin position="26"/>
        <end position="170"/>
    </location>
</feature>
<dbReference type="InterPro" id="IPR000182">
    <property type="entry name" value="GNAT_dom"/>
</dbReference>
<evidence type="ECO:0000259" key="3">
    <source>
        <dbReference type="PROSITE" id="PS51186"/>
    </source>
</evidence>
<name>A0A356LLY0_9BURK</name>
<dbReference type="Proteomes" id="UP000264036">
    <property type="component" value="Unassembled WGS sequence"/>
</dbReference>
<evidence type="ECO:0000256" key="1">
    <source>
        <dbReference type="ARBA" id="ARBA00022679"/>
    </source>
</evidence>
<dbReference type="InterPro" id="IPR016181">
    <property type="entry name" value="Acyl_CoA_acyltransferase"/>
</dbReference>
<dbReference type="AlphaFoldDB" id="A0A356LLY0"/>
<gene>
    <name evidence="4" type="ORF">DD666_20250</name>
</gene>
<dbReference type="GO" id="GO:0016747">
    <property type="term" value="F:acyltransferase activity, transferring groups other than amino-acyl groups"/>
    <property type="evidence" value="ECO:0007669"/>
    <property type="project" value="InterPro"/>
</dbReference>
<keyword evidence="2" id="KW-0012">Acyltransferase</keyword>